<feature type="transmembrane region" description="Helical" evidence="6">
    <location>
        <begin position="98"/>
        <end position="116"/>
    </location>
</feature>
<feature type="transmembrane region" description="Helical" evidence="6">
    <location>
        <begin position="35"/>
        <end position="54"/>
    </location>
</feature>
<keyword evidence="5 6" id="KW-0472">Membrane</keyword>
<feature type="domain" description="EamA" evidence="7">
    <location>
        <begin position="154"/>
        <end position="290"/>
    </location>
</feature>
<dbReference type="GO" id="GO:0016020">
    <property type="term" value="C:membrane"/>
    <property type="evidence" value="ECO:0007669"/>
    <property type="project" value="UniProtKB-SubCell"/>
</dbReference>
<keyword evidence="4 6" id="KW-1133">Transmembrane helix</keyword>
<proteinExistence type="inferred from homology"/>
<evidence type="ECO:0000259" key="7">
    <source>
        <dbReference type="Pfam" id="PF00892"/>
    </source>
</evidence>
<dbReference type="SUPFAM" id="SSF103481">
    <property type="entry name" value="Multidrug resistance efflux transporter EmrE"/>
    <property type="match status" value="2"/>
</dbReference>
<feature type="transmembrane region" description="Helical" evidence="6">
    <location>
        <begin position="271"/>
        <end position="288"/>
    </location>
</feature>
<dbReference type="Proteomes" id="UP000430202">
    <property type="component" value="Unassembled WGS sequence"/>
</dbReference>
<dbReference type="Pfam" id="PF00892">
    <property type="entry name" value="EamA"/>
    <property type="match status" value="2"/>
</dbReference>
<feature type="transmembrane region" description="Helical" evidence="6">
    <location>
        <begin position="154"/>
        <end position="173"/>
    </location>
</feature>
<keyword evidence="9" id="KW-1185">Reference proteome</keyword>
<dbReference type="InterPro" id="IPR050638">
    <property type="entry name" value="AA-Vitamin_Transporters"/>
</dbReference>
<evidence type="ECO:0000256" key="2">
    <source>
        <dbReference type="ARBA" id="ARBA00007362"/>
    </source>
</evidence>
<reference evidence="8 9" key="1">
    <citation type="submission" date="2019-10" db="EMBL/GenBank/DDBJ databases">
        <authorList>
            <person name="Karimi E."/>
        </authorList>
    </citation>
    <scope>NUCLEOTIDE SEQUENCE [LARGE SCALE GENOMIC DNA]</scope>
    <source>
        <strain evidence="8">Maribacter sp. 151</strain>
    </source>
</reference>
<feature type="transmembrane region" description="Helical" evidence="6">
    <location>
        <begin position="66"/>
        <end position="86"/>
    </location>
</feature>
<dbReference type="InterPro" id="IPR000620">
    <property type="entry name" value="EamA_dom"/>
</dbReference>
<gene>
    <name evidence="8" type="ORF">MARI151_20468</name>
</gene>
<comment type="similarity">
    <text evidence="2">Belongs to the EamA transporter family.</text>
</comment>
<organism evidence="8 9">
    <name type="scientific">Maribacter litoralis</name>
    <dbReference type="NCBI Taxonomy" id="2059726"/>
    <lineage>
        <taxon>Bacteria</taxon>
        <taxon>Pseudomonadati</taxon>
        <taxon>Bacteroidota</taxon>
        <taxon>Flavobacteriia</taxon>
        <taxon>Flavobacteriales</taxon>
        <taxon>Flavobacteriaceae</taxon>
        <taxon>Maribacter</taxon>
    </lineage>
</organism>
<comment type="subcellular location">
    <subcellularLocation>
        <location evidence="1">Membrane</location>
        <topology evidence="1">Multi-pass membrane protein</topology>
    </subcellularLocation>
</comment>
<dbReference type="AlphaFoldDB" id="A0A653Q9R5"/>
<feature type="transmembrane region" description="Helical" evidence="6">
    <location>
        <begin position="217"/>
        <end position="235"/>
    </location>
</feature>
<dbReference type="PANTHER" id="PTHR32322:SF2">
    <property type="entry name" value="EAMA DOMAIN-CONTAINING PROTEIN"/>
    <property type="match status" value="1"/>
</dbReference>
<sequence length="302" mass="33242">MSRRLLAIFAAIGATTIYALNHTIAKGVMPHYVQPFGFIILRVLGAAILFWFISPLGPKERIDPKDYVRMLICALLGMAMNMLVFFKGLSLSTPINSSVLITTSPIIVLILSAVILKEKISARKIIGIVIGLLGALGLILFATEVRQDAPNIPLGNFLIFMNSMFYGSYLVLVKVLIGKYHPFTFMKWLFSLGVLICLPFGYEEFMEISWSTLPFEAYFGIGFVILGTTFCTYLFNIFALTQLKASTLSAFVYVQPLVGIAYAVLTGQDTITTVKIVAACFVLLGVYLSSKKPKTTSGELKV</sequence>
<feature type="transmembrane region" description="Helical" evidence="6">
    <location>
        <begin position="247"/>
        <end position="265"/>
    </location>
</feature>
<accession>A0A653Q9R5</accession>
<evidence type="ECO:0000256" key="4">
    <source>
        <dbReference type="ARBA" id="ARBA00022989"/>
    </source>
</evidence>
<evidence type="ECO:0000256" key="3">
    <source>
        <dbReference type="ARBA" id="ARBA00022692"/>
    </source>
</evidence>
<protein>
    <submittedName>
        <fullName evidence="8">Permease of the drug/metabolite transporter (DMT) superfamily</fullName>
    </submittedName>
</protein>
<evidence type="ECO:0000256" key="6">
    <source>
        <dbReference type="SAM" id="Phobius"/>
    </source>
</evidence>
<dbReference type="RefSeq" id="WP_159302398.1">
    <property type="nucleotide sequence ID" value="NZ_LR733271.1"/>
</dbReference>
<evidence type="ECO:0000313" key="8">
    <source>
        <dbReference type="EMBL" id="VXB38838.1"/>
    </source>
</evidence>
<keyword evidence="3 6" id="KW-0812">Transmembrane</keyword>
<name>A0A653Q9R5_9FLAO</name>
<feature type="domain" description="EamA" evidence="7">
    <location>
        <begin position="6"/>
        <end position="139"/>
    </location>
</feature>
<dbReference type="InterPro" id="IPR037185">
    <property type="entry name" value="EmrE-like"/>
</dbReference>
<feature type="transmembrane region" description="Helical" evidence="6">
    <location>
        <begin position="185"/>
        <end position="202"/>
    </location>
</feature>
<dbReference type="EMBL" id="CABWLR010000002">
    <property type="protein sequence ID" value="VXB38838.1"/>
    <property type="molecule type" value="Genomic_DNA"/>
</dbReference>
<dbReference type="PANTHER" id="PTHR32322">
    <property type="entry name" value="INNER MEMBRANE TRANSPORTER"/>
    <property type="match status" value="1"/>
</dbReference>
<evidence type="ECO:0000256" key="1">
    <source>
        <dbReference type="ARBA" id="ARBA00004141"/>
    </source>
</evidence>
<evidence type="ECO:0000256" key="5">
    <source>
        <dbReference type="ARBA" id="ARBA00023136"/>
    </source>
</evidence>
<feature type="transmembrane region" description="Helical" evidence="6">
    <location>
        <begin position="125"/>
        <end position="142"/>
    </location>
</feature>
<evidence type="ECO:0000313" key="9">
    <source>
        <dbReference type="Proteomes" id="UP000430202"/>
    </source>
</evidence>